<dbReference type="Pfam" id="PF09837">
    <property type="entry name" value="DUF2064"/>
    <property type="match status" value="1"/>
</dbReference>
<dbReference type="NCBIfam" id="TIGR04282">
    <property type="entry name" value="glyco_like_cofC"/>
    <property type="match status" value="1"/>
</dbReference>
<protein>
    <submittedName>
        <fullName evidence="1">TIGR04282 family arsenosugar biosynthesis glycosyltransferase</fullName>
    </submittedName>
</protein>
<organism evidence="1 2">
    <name type="scientific">Banduia mediterranea</name>
    <dbReference type="NCBI Taxonomy" id="3075609"/>
    <lineage>
        <taxon>Bacteria</taxon>
        <taxon>Pseudomonadati</taxon>
        <taxon>Pseudomonadota</taxon>
        <taxon>Gammaproteobacteria</taxon>
        <taxon>Nevskiales</taxon>
        <taxon>Algiphilaceae</taxon>
        <taxon>Banduia</taxon>
    </lineage>
</organism>
<evidence type="ECO:0000313" key="2">
    <source>
        <dbReference type="Proteomes" id="UP001254608"/>
    </source>
</evidence>
<dbReference type="SUPFAM" id="SSF53448">
    <property type="entry name" value="Nucleotide-diphospho-sugar transferases"/>
    <property type="match status" value="1"/>
</dbReference>
<dbReference type="RefSeq" id="WP_311365963.1">
    <property type="nucleotide sequence ID" value="NZ_JAVRIC010000023.1"/>
</dbReference>
<dbReference type="EMBL" id="JAVRIC010000023">
    <property type="protein sequence ID" value="MDT0498553.1"/>
    <property type="molecule type" value="Genomic_DNA"/>
</dbReference>
<accession>A0ABU2WLX5</accession>
<dbReference type="PANTHER" id="PTHR36529:SF1">
    <property type="entry name" value="GLYCOSYLTRANSFERASE"/>
    <property type="match status" value="1"/>
</dbReference>
<dbReference type="Gene3D" id="3.90.550.10">
    <property type="entry name" value="Spore Coat Polysaccharide Biosynthesis Protein SpsA, Chain A"/>
    <property type="match status" value="1"/>
</dbReference>
<dbReference type="InterPro" id="IPR018641">
    <property type="entry name" value="Trfase_1_rSAM/seldom-assoc"/>
</dbReference>
<evidence type="ECO:0000313" key="1">
    <source>
        <dbReference type="EMBL" id="MDT0498553.1"/>
    </source>
</evidence>
<gene>
    <name evidence="1" type="ORF">RM530_14470</name>
</gene>
<dbReference type="InterPro" id="IPR029044">
    <property type="entry name" value="Nucleotide-diphossugar_trans"/>
</dbReference>
<dbReference type="Proteomes" id="UP001254608">
    <property type="component" value="Unassembled WGS sequence"/>
</dbReference>
<name>A0ABU2WLX5_9GAMM</name>
<dbReference type="PANTHER" id="PTHR36529">
    <property type="entry name" value="SLL1095 PROTEIN"/>
    <property type="match status" value="1"/>
</dbReference>
<keyword evidence="2" id="KW-1185">Reference proteome</keyword>
<comment type="caution">
    <text evidence="1">The sequence shown here is derived from an EMBL/GenBank/DDBJ whole genome shotgun (WGS) entry which is preliminary data.</text>
</comment>
<sequence>MTAAPQARNCIVVLSKAPQPGRCKTRLARHIGDLRATSVHRQLVLHSLRCATAVSQTQVVLACTPSPAHGFFLRCRRQFPIRLGRQAQGDLGRRLCAALNQALVQGYRRAVVIGTDCADLRCGDLTTAFEALEHTDTVMQPAEDGGYVLLGARRTLPSLHGIAWSSGREGRQTAQRLRQGGLSLVQTRISWDVDTRADWVRARQQALLSGYFG</sequence>
<reference evidence="1 2" key="1">
    <citation type="submission" date="2023-09" db="EMBL/GenBank/DDBJ databases">
        <authorList>
            <person name="Rey-Velasco X."/>
        </authorList>
    </citation>
    <scope>NUCLEOTIDE SEQUENCE [LARGE SCALE GENOMIC DNA]</scope>
    <source>
        <strain evidence="1 2">W345</strain>
    </source>
</reference>
<proteinExistence type="predicted"/>